<keyword evidence="5" id="KW-1185">Reference proteome</keyword>
<feature type="signal peptide" evidence="3">
    <location>
        <begin position="1"/>
        <end position="23"/>
    </location>
</feature>
<protein>
    <submittedName>
        <fullName evidence="4">Uncharacterized protein</fullName>
    </submittedName>
</protein>
<dbReference type="EnsemblMetazoa" id="AFAF019823-RA">
    <property type="protein sequence ID" value="AFAF019823-PA"/>
    <property type="gene ID" value="AFAF019823"/>
</dbReference>
<proteinExistence type="predicted"/>
<reference evidence="5" key="1">
    <citation type="submission" date="2014-01" db="EMBL/GenBank/DDBJ databases">
        <title>The Genome Sequence of Anopheles farauti FAR1 (V2).</title>
        <authorList>
            <consortium name="The Broad Institute Genomics Platform"/>
            <person name="Neafsey D.E."/>
            <person name="Besansky N."/>
            <person name="Howell P."/>
            <person name="Walton C."/>
            <person name="Young S.K."/>
            <person name="Zeng Q."/>
            <person name="Gargeya S."/>
            <person name="Fitzgerald M."/>
            <person name="Haas B."/>
            <person name="Abouelleil A."/>
            <person name="Allen A.W."/>
            <person name="Alvarado L."/>
            <person name="Arachchi H.M."/>
            <person name="Berlin A.M."/>
            <person name="Chapman S.B."/>
            <person name="Gainer-Dewar J."/>
            <person name="Goldberg J."/>
            <person name="Griggs A."/>
            <person name="Gujja S."/>
            <person name="Hansen M."/>
            <person name="Howarth C."/>
            <person name="Imamovic A."/>
            <person name="Ireland A."/>
            <person name="Larimer J."/>
            <person name="McCowan C."/>
            <person name="Murphy C."/>
            <person name="Pearson M."/>
            <person name="Poon T.W."/>
            <person name="Priest M."/>
            <person name="Roberts A."/>
            <person name="Saif S."/>
            <person name="Shea T."/>
            <person name="Sisk P."/>
            <person name="Sykes S."/>
            <person name="Wortman J."/>
            <person name="Nusbaum C."/>
            <person name="Birren B."/>
        </authorList>
    </citation>
    <scope>NUCLEOTIDE SEQUENCE [LARGE SCALE GENOMIC DNA]</scope>
    <source>
        <strain evidence="5">FAR1</strain>
    </source>
</reference>
<organism evidence="4 5">
    <name type="scientific">Anopheles farauti</name>
    <dbReference type="NCBI Taxonomy" id="69004"/>
    <lineage>
        <taxon>Eukaryota</taxon>
        <taxon>Metazoa</taxon>
        <taxon>Ecdysozoa</taxon>
        <taxon>Arthropoda</taxon>
        <taxon>Hexapoda</taxon>
        <taxon>Insecta</taxon>
        <taxon>Pterygota</taxon>
        <taxon>Neoptera</taxon>
        <taxon>Endopterygota</taxon>
        <taxon>Diptera</taxon>
        <taxon>Nematocera</taxon>
        <taxon>Culicoidea</taxon>
        <taxon>Culicidae</taxon>
        <taxon>Anophelinae</taxon>
        <taxon>Anopheles</taxon>
    </lineage>
</organism>
<evidence type="ECO:0000313" key="5">
    <source>
        <dbReference type="Proteomes" id="UP000075886"/>
    </source>
</evidence>
<dbReference type="Proteomes" id="UP000075886">
    <property type="component" value="Unassembled WGS sequence"/>
</dbReference>
<keyword evidence="2" id="KW-0472">Membrane</keyword>
<evidence type="ECO:0000256" key="2">
    <source>
        <dbReference type="SAM" id="Phobius"/>
    </source>
</evidence>
<reference evidence="4" key="2">
    <citation type="submission" date="2020-05" db="UniProtKB">
        <authorList>
            <consortium name="EnsemblMetazoa"/>
        </authorList>
    </citation>
    <scope>IDENTIFICATION</scope>
    <source>
        <strain evidence="4">FAR1</strain>
    </source>
</reference>
<accession>A0A182QZ76</accession>
<feature type="compositionally biased region" description="Low complexity" evidence="1">
    <location>
        <begin position="303"/>
        <end position="329"/>
    </location>
</feature>
<keyword evidence="3" id="KW-0732">Signal</keyword>
<sequence length="387" mass="42626">MQIAVIGVLCWSVACCVFPTVSGARVDNDGSSCTKIDFDQATLSSLRKCGYNQEFVVKRYDDSEHFDPYRPDAAYYLSHQWQGLTCGETVDMYSFNEETELRMAYNLVFDSGAVLEVRVYDEERLDSDKKPILVEVWQTTSSTEGWGFFRERLNKTVKQAKIQIEANINAGSDLAIEYLTIFNYEVETDECTSIDEFTTTVATTTTTMETTTEQPVTTTSSETVTTTTTATATETVSSTTTSSTVLSTDTTTSESTHTQSSEESTTVSLATTTTEATSTTTSSTTETPPTTATTTNAPRDDTSMQPFTTTTTTQQTTSTTASTTSMPPVSMETISTKEWLWMTLTSLFAILFVLAASAAIYLWFVNQHLERLTASLTGEVKQCPYKC</sequence>
<feature type="compositionally biased region" description="Low complexity" evidence="1">
    <location>
        <begin position="205"/>
        <end position="295"/>
    </location>
</feature>
<name>A0A182QZ76_9DIPT</name>
<dbReference type="AlphaFoldDB" id="A0A182QZ76"/>
<feature type="region of interest" description="Disordered" evidence="1">
    <location>
        <begin position="205"/>
        <end position="329"/>
    </location>
</feature>
<feature type="chain" id="PRO_5008133607" evidence="3">
    <location>
        <begin position="24"/>
        <end position="387"/>
    </location>
</feature>
<dbReference type="EMBL" id="AXCN02001476">
    <property type="status" value="NOT_ANNOTATED_CDS"/>
    <property type="molecule type" value="Genomic_DNA"/>
</dbReference>
<dbReference type="VEuPathDB" id="VectorBase:AFAF019823"/>
<evidence type="ECO:0000256" key="3">
    <source>
        <dbReference type="SAM" id="SignalP"/>
    </source>
</evidence>
<evidence type="ECO:0000256" key="1">
    <source>
        <dbReference type="SAM" id="MobiDB-lite"/>
    </source>
</evidence>
<keyword evidence="2" id="KW-1133">Transmembrane helix</keyword>
<evidence type="ECO:0000313" key="4">
    <source>
        <dbReference type="EnsemblMetazoa" id="AFAF019823-PA"/>
    </source>
</evidence>
<feature type="transmembrane region" description="Helical" evidence="2">
    <location>
        <begin position="339"/>
        <end position="364"/>
    </location>
</feature>
<keyword evidence="2" id="KW-0812">Transmembrane</keyword>
<dbReference type="STRING" id="69004.A0A182QZ76"/>